<dbReference type="InterPro" id="IPR000700">
    <property type="entry name" value="PAS-assoc_C"/>
</dbReference>
<sequence length="553" mass="62369">MKVNMMASKQQENTSAIKFMFVLALDALVCEQIEGDAKPLTGWSSARLSVSNPTLKSLFHPDDLDIYDAIFSHSSQIEPVSLTFRIVDKKGQAKILRATYQKHLDVDQLKTLITLTLAQPELNLEVAQGMMYDSFFAMLENTDDYIYFKDINHQFTSASQTLVDVTQGITHWSDLIGKTDYDVLSREYADIYYTLEKKIFNGFLPMAQEVQPLLDNHGKLGWVDNRKYAMKDKDGNIIGLFGIARDITDLKEAEARLRKSEDRMRLALLAANQAWFDLDIKTGEMTTSDEYPQILGYAEGELDHSLQEWQAALHPEDSARVMSILNACLAGGDSASVDYRRLAKNGDWVWMSSVFKIAEFNEQNQPVSMIGVHANINSRKLLELELSQKAQIDYLTALNNRGYFMELAEKELSRSQRYQKEMAIFMMDIDFFKKINDSHGHKIGDIVLKKLADVCRQTLREVDIIGRIGGEEFAILLPETNHVEALEAAERLRLAVANSEVPMKDGLPVQYTVSIGVSSVLSADDNIDMLLSRADKALYQAKQSGRNRVCAAA</sequence>
<evidence type="ECO:0000313" key="5">
    <source>
        <dbReference type="EMBL" id="TFW70316.1"/>
    </source>
</evidence>
<dbReference type="InterPro" id="IPR000160">
    <property type="entry name" value="GGDEF_dom"/>
</dbReference>
<dbReference type="Pfam" id="PF08448">
    <property type="entry name" value="PAS_4"/>
    <property type="match status" value="1"/>
</dbReference>
<dbReference type="Gene3D" id="3.30.450.20">
    <property type="entry name" value="PAS domain"/>
    <property type="match status" value="2"/>
</dbReference>
<dbReference type="PANTHER" id="PTHR46663">
    <property type="entry name" value="DIGUANYLATE CYCLASE DGCT-RELATED"/>
    <property type="match status" value="1"/>
</dbReference>
<dbReference type="AlphaFoldDB" id="A0A4Y9VQF3"/>
<reference evidence="5 6" key="1">
    <citation type="submission" date="2018-02" db="EMBL/GenBank/DDBJ databases">
        <title>A novel lanthanide dependent methylotroph, Methylotenera sp. La3113.</title>
        <authorList>
            <person name="Lv H."/>
            <person name="Tani A."/>
        </authorList>
    </citation>
    <scope>NUCLEOTIDE SEQUENCE [LARGE SCALE GENOMIC DNA]</scope>
    <source>
        <strain evidence="5 6">La3113</strain>
    </source>
</reference>
<dbReference type="InterPro" id="IPR052163">
    <property type="entry name" value="DGC-Regulatory_Protein"/>
</dbReference>
<evidence type="ECO:0008006" key="7">
    <source>
        <dbReference type="Google" id="ProtNLM"/>
    </source>
</evidence>
<evidence type="ECO:0000313" key="6">
    <source>
        <dbReference type="Proteomes" id="UP000297706"/>
    </source>
</evidence>
<feature type="domain" description="GGDEF" evidence="4">
    <location>
        <begin position="420"/>
        <end position="553"/>
    </location>
</feature>
<dbReference type="InterPro" id="IPR000014">
    <property type="entry name" value="PAS"/>
</dbReference>
<keyword evidence="6" id="KW-1185">Reference proteome</keyword>
<feature type="domain" description="PAC" evidence="3">
    <location>
        <begin position="206"/>
        <end position="259"/>
    </location>
</feature>
<evidence type="ECO:0000259" key="3">
    <source>
        <dbReference type="PROSITE" id="PS50113"/>
    </source>
</evidence>
<evidence type="ECO:0000259" key="4">
    <source>
        <dbReference type="PROSITE" id="PS50887"/>
    </source>
</evidence>
<organism evidence="5 6">
    <name type="scientific">Methylotenera oryzisoli</name>
    <dbReference type="NCBI Taxonomy" id="2080758"/>
    <lineage>
        <taxon>Bacteria</taxon>
        <taxon>Pseudomonadati</taxon>
        <taxon>Pseudomonadota</taxon>
        <taxon>Betaproteobacteria</taxon>
        <taxon>Nitrosomonadales</taxon>
        <taxon>Methylophilaceae</taxon>
        <taxon>Methylotenera</taxon>
    </lineage>
</organism>
<dbReference type="InterPro" id="IPR013655">
    <property type="entry name" value="PAS_fold_3"/>
</dbReference>
<gene>
    <name evidence="5" type="ORF">C3Y98_10610</name>
</gene>
<dbReference type="InterPro" id="IPR001610">
    <property type="entry name" value="PAC"/>
</dbReference>
<dbReference type="CDD" id="cd01949">
    <property type="entry name" value="GGDEF"/>
    <property type="match status" value="1"/>
</dbReference>
<dbReference type="PANTHER" id="PTHR46663:SF4">
    <property type="entry name" value="DIGUANYLATE CYCLASE DGCT-RELATED"/>
    <property type="match status" value="1"/>
</dbReference>
<dbReference type="CDD" id="cd00130">
    <property type="entry name" value="PAS"/>
    <property type="match status" value="1"/>
</dbReference>
<dbReference type="SMART" id="SM00267">
    <property type="entry name" value="GGDEF"/>
    <property type="match status" value="1"/>
</dbReference>
<accession>A0A4Y9VQF3</accession>
<dbReference type="PROSITE" id="PS50887">
    <property type="entry name" value="GGDEF"/>
    <property type="match status" value="1"/>
</dbReference>
<dbReference type="SUPFAM" id="SSF55785">
    <property type="entry name" value="PYP-like sensor domain (PAS domain)"/>
    <property type="match status" value="2"/>
</dbReference>
<dbReference type="SUPFAM" id="SSF55073">
    <property type="entry name" value="Nucleotide cyclase"/>
    <property type="match status" value="1"/>
</dbReference>
<dbReference type="FunFam" id="3.30.70.270:FF:000001">
    <property type="entry name" value="Diguanylate cyclase domain protein"/>
    <property type="match status" value="1"/>
</dbReference>
<dbReference type="SMART" id="SM00091">
    <property type="entry name" value="PAS"/>
    <property type="match status" value="2"/>
</dbReference>
<comment type="caution">
    <text evidence="5">The sequence shown here is derived from an EMBL/GenBank/DDBJ whole genome shotgun (WGS) entry which is preliminary data.</text>
</comment>
<dbReference type="InterPro" id="IPR043128">
    <property type="entry name" value="Rev_trsase/Diguanyl_cyclase"/>
</dbReference>
<feature type="coiled-coil region" evidence="1">
    <location>
        <begin position="243"/>
        <end position="270"/>
    </location>
</feature>
<name>A0A4Y9VQF3_9PROT</name>
<dbReference type="InterPro" id="IPR035965">
    <property type="entry name" value="PAS-like_dom_sf"/>
</dbReference>
<keyword evidence="1" id="KW-0175">Coiled coil</keyword>
<dbReference type="NCBIfam" id="TIGR00229">
    <property type="entry name" value="sensory_box"/>
    <property type="match status" value="2"/>
</dbReference>
<dbReference type="InterPro" id="IPR029787">
    <property type="entry name" value="Nucleotide_cyclase"/>
</dbReference>
<dbReference type="InterPro" id="IPR013656">
    <property type="entry name" value="PAS_4"/>
</dbReference>
<dbReference type="Gene3D" id="3.30.70.270">
    <property type="match status" value="1"/>
</dbReference>
<protein>
    <recommendedName>
        <fullName evidence="7">Diguanylate cyclase</fullName>
    </recommendedName>
</protein>
<dbReference type="PROSITE" id="PS50112">
    <property type="entry name" value="PAS"/>
    <property type="match status" value="1"/>
</dbReference>
<dbReference type="NCBIfam" id="TIGR00254">
    <property type="entry name" value="GGDEF"/>
    <property type="match status" value="1"/>
</dbReference>
<evidence type="ECO:0000256" key="1">
    <source>
        <dbReference type="SAM" id="Coils"/>
    </source>
</evidence>
<dbReference type="Pfam" id="PF08447">
    <property type="entry name" value="PAS_3"/>
    <property type="match status" value="1"/>
</dbReference>
<dbReference type="Proteomes" id="UP000297706">
    <property type="component" value="Unassembled WGS sequence"/>
</dbReference>
<dbReference type="GO" id="GO:0003824">
    <property type="term" value="F:catalytic activity"/>
    <property type="evidence" value="ECO:0007669"/>
    <property type="project" value="UniProtKB-ARBA"/>
</dbReference>
<dbReference type="PROSITE" id="PS50113">
    <property type="entry name" value="PAC"/>
    <property type="match status" value="2"/>
</dbReference>
<feature type="domain" description="PAS" evidence="2">
    <location>
        <begin position="260"/>
        <end position="332"/>
    </location>
</feature>
<dbReference type="EMBL" id="PQVH01000013">
    <property type="protein sequence ID" value="TFW70316.1"/>
    <property type="molecule type" value="Genomic_DNA"/>
</dbReference>
<feature type="domain" description="PAC" evidence="3">
    <location>
        <begin position="335"/>
        <end position="388"/>
    </location>
</feature>
<dbReference type="SMART" id="SM00086">
    <property type="entry name" value="PAC"/>
    <property type="match status" value="2"/>
</dbReference>
<dbReference type="Pfam" id="PF00990">
    <property type="entry name" value="GGDEF"/>
    <property type="match status" value="1"/>
</dbReference>
<proteinExistence type="predicted"/>
<evidence type="ECO:0000259" key="2">
    <source>
        <dbReference type="PROSITE" id="PS50112"/>
    </source>
</evidence>